<evidence type="ECO:0000313" key="3">
    <source>
        <dbReference type="EMBL" id="KAK7095477.1"/>
    </source>
</evidence>
<protein>
    <submittedName>
        <fullName evidence="3">Uncharacterized protein</fullName>
    </submittedName>
</protein>
<accession>A0AAN9G5D5</accession>
<keyword evidence="2" id="KW-0812">Transmembrane</keyword>
<gene>
    <name evidence="3" type="ORF">V1264_006876</name>
</gene>
<reference evidence="3 4" key="1">
    <citation type="submission" date="2024-02" db="EMBL/GenBank/DDBJ databases">
        <title>Chromosome-scale genome assembly of the rough periwinkle Littorina saxatilis.</title>
        <authorList>
            <person name="De Jode A."/>
            <person name="Faria R."/>
            <person name="Formenti G."/>
            <person name="Sims Y."/>
            <person name="Smith T.P."/>
            <person name="Tracey A."/>
            <person name="Wood J.M.D."/>
            <person name="Zagrodzka Z.B."/>
            <person name="Johannesson K."/>
            <person name="Butlin R.K."/>
            <person name="Leder E.H."/>
        </authorList>
    </citation>
    <scope>NUCLEOTIDE SEQUENCE [LARGE SCALE GENOMIC DNA]</scope>
    <source>
        <strain evidence="3">Snail1</strain>
        <tissue evidence="3">Muscle</tissue>
    </source>
</reference>
<organism evidence="3 4">
    <name type="scientific">Littorina saxatilis</name>
    <dbReference type="NCBI Taxonomy" id="31220"/>
    <lineage>
        <taxon>Eukaryota</taxon>
        <taxon>Metazoa</taxon>
        <taxon>Spiralia</taxon>
        <taxon>Lophotrochozoa</taxon>
        <taxon>Mollusca</taxon>
        <taxon>Gastropoda</taxon>
        <taxon>Caenogastropoda</taxon>
        <taxon>Littorinimorpha</taxon>
        <taxon>Littorinoidea</taxon>
        <taxon>Littorinidae</taxon>
        <taxon>Littorina</taxon>
    </lineage>
</organism>
<comment type="caution">
    <text evidence="3">The sequence shown here is derived from an EMBL/GenBank/DDBJ whole genome shotgun (WGS) entry which is preliminary data.</text>
</comment>
<evidence type="ECO:0000256" key="1">
    <source>
        <dbReference type="SAM" id="MobiDB-lite"/>
    </source>
</evidence>
<proteinExistence type="predicted"/>
<dbReference type="AlphaFoldDB" id="A0AAN9G5D5"/>
<evidence type="ECO:0000256" key="2">
    <source>
        <dbReference type="SAM" id="Phobius"/>
    </source>
</evidence>
<feature type="region of interest" description="Disordered" evidence="1">
    <location>
        <begin position="393"/>
        <end position="427"/>
    </location>
</feature>
<sequence>MVETVTTPQTEEDQDYVLTRDVQPLQQLCAGDFADIGVSVFHSLCIDWKSLRISGNDTLALCVCDSVLLDCVPDIQKLDPLLNLQIDPDSEIQYFQEECYWSPAIVEDIPVNPVAVNCSSDCYVSFDILTFGGEKLYTMAMLMADNFLLQRRHVQSLVFLKYVCLMAFCSSLFSGAAANELIITNQSLQPDCIDWFGVKRRDCPLKNTWPSEWAELNKSCCSGHPGTLLHCQQGYLDNDRGQYNFPACLAVVTAPEGQRAVLEKSQSGEPELVLKPCEPGTYQSVARNSSDIGYSYCTQVQSKCQGDGMEILCRGGTTQNNRCTCRQGYKPTGPDSCLAGFEEENVKCFCEVMTCAAGFHALHNLTERMQPLCSDWNGTVRFVCVPIFSTVSPGSGSDDNGSGTDVSGSSENPGTGRTGSPVLPQVPAHAPGKDGGGVFFKMFFEVLAIVAMLAFVVGIVIYGITTYRRARGEKVAGQESSASLVSVSST</sequence>
<feature type="compositionally biased region" description="Low complexity" evidence="1">
    <location>
        <begin position="393"/>
        <end position="410"/>
    </location>
</feature>
<dbReference type="EMBL" id="JBAMIC010000018">
    <property type="protein sequence ID" value="KAK7095477.1"/>
    <property type="molecule type" value="Genomic_DNA"/>
</dbReference>
<evidence type="ECO:0000313" key="4">
    <source>
        <dbReference type="Proteomes" id="UP001374579"/>
    </source>
</evidence>
<keyword evidence="4" id="KW-1185">Reference proteome</keyword>
<keyword evidence="2" id="KW-0472">Membrane</keyword>
<keyword evidence="2" id="KW-1133">Transmembrane helix</keyword>
<feature type="transmembrane region" description="Helical" evidence="2">
    <location>
        <begin position="442"/>
        <end position="464"/>
    </location>
</feature>
<dbReference type="Proteomes" id="UP001374579">
    <property type="component" value="Unassembled WGS sequence"/>
</dbReference>
<name>A0AAN9G5D5_9CAEN</name>